<name>A0A645AYD1_9ZZZZ</name>
<accession>A0A645AYD1</accession>
<dbReference type="AlphaFoldDB" id="A0A645AYD1"/>
<dbReference type="SUPFAM" id="SSF54523">
    <property type="entry name" value="Pili subunits"/>
    <property type="match status" value="1"/>
</dbReference>
<dbReference type="NCBIfam" id="TIGR02532">
    <property type="entry name" value="IV_pilin_GFxxxE"/>
    <property type="match status" value="1"/>
</dbReference>
<dbReference type="InterPro" id="IPR045584">
    <property type="entry name" value="Pilin-like"/>
</dbReference>
<evidence type="ECO:0008006" key="2">
    <source>
        <dbReference type="Google" id="ProtNLM"/>
    </source>
</evidence>
<dbReference type="PANTHER" id="PTHR30093:SF2">
    <property type="entry name" value="TYPE II SECRETION SYSTEM PROTEIN H"/>
    <property type="match status" value="1"/>
</dbReference>
<dbReference type="PANTHER" id="PTHR30093">
    <property type="entry name" value="GENERAL SECRETION PATHWAY PROTEIN G"/>
    <property type="match status" value="1"/>
</dbReference>
<gene>
    <name evidence="1" type="ORF">SDC9_102681</name>
</gene>
<sequence length="249" mass="27338">MKRHFFTLIELLVVIAIIAILAALLLPALNQARERARASSCASNQKQVMMGQIFYSNDYNDLMVGISSYGADGYEVWNALLTNGATNCGRAITDDGYIPWKVLLCPSNPLAQDKPNRSIFFGTYGFYRGENRTADGRPDRLGSYVRFFDAVGNRNVHFITTKMKIPSGTLLLADTVGAAIAGKPAYTFGLNYALESPAKSYGIWQAHSGRSNRGFADGHIEAMNGGQMYETPTMVKFSYKANGVTPETF</sequence>
<comment type="caution">
    <text evidence="1">The sequence shown here is derived from an EMBL/GenBank/DDBJ whole genome shotgun (WGS) entry which is preliminary data.</text>
</comment>
<dbReference type="InterPro" id="IPR012902">
    <property type="entry name" value="N_methyl_site"/>
</dbReference>
<dbReference type="EMBL" id="VSSQ01015485">
    <property type="protein sequence ID" value="MPM55883.1"/>
    <property type="molecule type" value="Genomic_DNA"/>
</dbReference>
<organism evidence="1">
    <name type="scientific">bioreactor metagenome</name>
    <dbReference type="NCBI Taxonomy" id="1076179"/>
    <lineage>
        <taxon>unclassified sequences</taxon>
        <taxon>metagenomes</taxon>
        <taxon>ecological metagenomes</taxon>
    </lineage>
</organism>
<dbReference type="Gene3D" id="3.30.700.10">
    <property type="entry name" value="Glycoprotein, Type 4 Pilin"/>
    <property type="match status" value="1"/>
</dbReference>
<protein>
    <recommendedName>
        <fullName evidence="2">Major pilin subunit</fullName>
    </recommendedName>
</protein>
<reference evidence="1" key="1">
    <citation type="submission" date="2019-08" db="EMBL/GenBank/DDBJ databases">
        <authorList>
            <person name="Kucharzyk K."/>
            <person name="Murdoch R.W."/>
            <person name="Higgins S."/>
            <person name="Loffler F."/>
        </authorList>
    </citation>
    <scope>NUCLEOTIDE SEQUENCE</scope>
</reference>
<evidence type="ECO:0000313" key="1">
    <source>
        <dbReference type="EMBL" id="MPM55883.1"/>
    </source>
</evidence>
<proteinExistence type="predicted"/>